<evidence type="ECO:0000313" key="2">
    <source>
        <dbReference type="EMBL" id="CAL1674401.1"/>
    </source>
</evidence>
<dbReference type="EMBL" id="OZ034824">
    <property type="protein sequence ID" value="CAL1674401.1"/>
    <property type="molecule type" value="Genomic_DNA"/>
</dbReference>
<dbReference type="Proteomes" id="UP001497644">
    <property type="component" value="Chromosome 1"/>
</dbReference>
<protein>
    <submittedName>
        <fullName evidence="2">Uncharacterized protein</fullName>
    </submittedName>
</protein>
<evidence type="ECO:0000313" key="3">
    <source>
        <dbReference type="Proteomes" id="UP001497644"/>
    </source>
</evidence>
<sequence>MEATVIIAKTIKLPVTHSPRVIQDKYFTSTIVQKDGHLNYVDTDQKVLEIPGGYNYTDNNTIITVGRTPLPLKKIKRPPTKRPSTKRLSTEKPLGNQAYVSPVKNIIRIGEFKFTSTFPPLLRYYLPSKSQEDDYIDTEQKAL</sequence>
<accession>A0AAV2N451</accession>
<organism evidence="2 3">
    <name type="scientific">Lasius platythorax</name>
    <dbReference type="NCBI Taxonomy" id="488582"/>
    <lineage>
        <taxon>Eukaryota</taxon>
        <taxon>Metazoa</taxon>
        <taxon>Ecdysozoa</taxon>
        <taxon>Arthropoda</taxon>
        <taxon>Hexapoda</taxon>
        <taxon>Insecta</taxon>
        <taxon>Pterygota</taxon>
        <taxon>Neoptera</taxon>
        <taxon>Endopterygota</taxon>
        <taxon>Hymenoptera</taxon>
        <taxon>Apocrita</taxon>
        <taxon>Aculeata</taxon>
        <taxon>Formicoidea</taxon>
        <taxon>Formicidae</taxon>
        <taxon>Formicinae</taxon>
        <taxon>Lasius</taxon>
        <taxon>Lasius</taxon>
    </lineage>
</organism>
<keyword evidence="3" id="KW-1185">Reference proteome</keyword>
<reference evidence="2 3" key="1">
    <citation type="submission" date="2024-04" db="EMBL/GenBank/DDBJ databases">
        <authorList>
            <consortium name="Molecular Ecology Group"/>
        </authorList>
    </citation>
    <scope>NUCLEOTIDE SEQUENCE [LARGE SCALE GENOMIC DNA]</scope>
</reference>
<gene>
    <name evidence="2" type="ORF">LPLAT_LOCUS1076</name>
</gene>
<feature type="compositionally biased region" description="Basic residues" evidence="1">
    <location>
        <begin position="73"/>
        <end position="85"/>
    </location>
</feature>
<evidence type="ECO:0000256" key="1">
    <source>
        <dbReference type="SAM" id="MobiDB-lite"/>
    </source>
</evidence>
<proteinExistence type="predicted"/>
<dbReference type="AlphaFoldDB" id="A0AAV2N451"/>
<name>A0AAV2N451_9HYME</name>
<feature type="region of interest" description="Disordered" evidence="1">
    <location>
        <begin position="72"/>
        <end position="93"/>
    </location>
</feature>